<name>A0A915DAW8_9BILA</name>
<dbReference type="Proteomes" id="UP000887574">
    <property type="component" value="Unplaced"/>
</dbReference>
<feature type="compositionally biased region" description="Low complexity" evidence="1">
    <location>
        <begin position="133"/>
        <end position="145"/>
    </location>
</feature>
<evidence type="ECO:0000313" key="2">
    <source>
        <dbReference type="Proteomes" id="UP000887574"/>
    </source>
</evidence>
<protein>
    <submittedName>
        <fullName evidence="3">Uncharacterized protein</fullName>
    </submittedName>
</protein>
<feature type="region of interest" description="Disordered" evidence="1">
    <location>
        <begin position="131"/>
        <end position="188"/>
    </location>
</feature>
<evidence type="ECO:0000256" key="1">
    <source>
        <dbReference type="SAM" id="MobiDB-lite"/>
    </source>
</evidence>
<feature type="compositionally biased region" description="Basic and acidic residues" evidence="1">
    <location>
        <begin position="168"/>
        <end position="177"/>
    </location>
</feature>
<evidence type="ECO:0000313" key="3">
    <source>
        <dbReference type="WBParaSite" id="jg17321.2"/>
    </source>
</evidence>
<reference evidence="3" key="1">
    <citation type="submission" date="2022-11" db="UniProtKB">
        <authorList>
            <consortium name="WormBaseParasite"/>
        </authorList>
    </citation>
    <scope>IDENTIFICATION</scope>
</reference>
<dbReference type="WBParaSite" id="jg17321.2">
    <property type="protein sequence ID" value="jg17321.2"/>
    <property type="gene ID" value="jg17321"/>
</dbReference>
<keyword evidence="2" id="KW-1185">Reference proteome</keyword>
<proteinExistence type="predicted"/>
<dbReference type="AlphaFoldDB" id="A0A915DAW8"/>
<accession>A0A915DAW8</accession>
<organism evidence="2 3">
    <name type="scientific">Ditylenchus dipsaci</name>
    <dbReference type="NCBI Taxonomy" id="166011"/>
    <lineage>
        <taxon>Eukaryota</taxon>
        <taxon>Metazoa</taxon>
        <taxon>Ecdysozoa</taxon>
        <taxon>Nematoda</taxon>
        <taxon>Chromadorea</taxon>
        <taxon>Rhabditida</taxon>
        <taxon>Tylenchina</taxon>
        <taxon>Tylenchomorpha</taxon>
        <taxon>Sphaerularioidea</taxon>
        <taxon>Anguinidae</taxon>
        <taxon>Anguininae</taxon>
        <taxon>Ditylenchus</taxon>
    </lineage>
</organism>
<sequence length="234" mass="26106">MLQTLFILSNTQADILGVEKSLKSTHGDCLTLSLTFSSAKTNIRLGPLISEMTDFDVETTKMMMRKFVQMEKQFKEAAYFAVFGRPQFSQPSPVIQQAKNLSFTSPASTASSAIEAASAIQKQYLALTGIPVSSTPSPDMNSSSKSQEDEPMTPVSPEANENDSLTEVTKDAEKDGNQEESSPKVVNFESMGKIDVVEVSAAQLRRERKFRLQKKYQIMKRGRFWEINELRKEA</sequence>